<evidence type="ECO:0000313" key="2">
    <source>
        <dbReference type="EMBL" id="SVE42248.1"/>
    </source>
</evidence>
<name>A0A383DEG8_9ZZZZ</name>
<gene>
    <name evidence="2" type="ORF">METZ01_LOCUS495102</name>
</gene>
<proteinExistence type="predicted"/>
<dbReference type="AlphaFoldDB" id="A0A383DEG8"/>
<keyword evidence="1" id="KW-0472">Membrane</keyword>
<feature type="transmembrane region" description="Helical" evidence="1">
    <location>
        <begin position="76"/>
        <end position="95"/>
    </location>
</feature>
<reference evidence="2" key="1">
    <citation type="submission" date="2018-05" db="EMBL/GenBank/DDBJ databases">
        <authorList>
            <person name="Lanie J.A."/>
            <person name="Ng W.-L."/>
            <person name="Kazmierczak K.M."/>
            <person name="Andrzejewski T.M."/>
            <person name="Davidsen T.M."/>
            <person name="Wayne K.J."/>
            <person name="Tettelin H."/>
            <person name="Glass J.I."/>
            <person name="Rusch D."/>
            <person name="Podicherti R."/>
            <person name="Tsui H.-C.T."/>
            <person name="Winkler M.E."/>
        </authorList>
    </citation>
    <scope>NUCLEOTIDE SEQUENCE</scope>
</reference>
<dbReference type="EMBL" id="UINC01216207">
    <property type="protein sequence ID" value="SVE42248.1"/>
    <property type="molecule type" value="Genomic_DNA"/>
</dbReference>
<feature type="transmembrane region" description="Helical" evidence="1">
    <location>
        <begin position="141"/>
        <end position="160"/>
    </location>
</feature>
<sequence>MSLLMLLPLLGVILFVRKNYRLSDSAAILQTVSGLLLLLYFGALIGWLRPTALGFVGLGTVLLLREGWRSLRERELQFSAPLLLLIALPVVFWLVHAESRPMFWDEYTHWGIYVREMTVTHQLWSGDTNAAHPDYPPGAPLWQYFFTLIPGYGEGTVYLAQ</sequence>
<organism evidence="2">
    <name type="scientific">marine metagenome</name>
    <dbReference type="NCBI Taxonomy" id="408172"/>
    <lineage>
        <taxon>unclassified sequences</taxon>
        <taxon>metagenomes</taxon>
        <taxon>ecological metagenomes</taxon>
    </lineage>
</organism>
<evidence type="ECO:0000256" key="1">
    <source>
        <dbReference type="SAM" id="Phobius"/>
    </source>
</evidence>
<feature type="non-terminal residue" evidence="2">
    <location>
        <position position="161"/>
    </location>
</feature>
<keyword evidence="1" id="KW-1133">Transmembrane helix</keyword>
<keyword evidence="1" id="KW-0812">Transmembrane</keyword>
<protein>
    <submittedName>
        <fullName evidence="2">Uncharacterized protein</fullName>
    </submittedName>
</protein>
<accession>A0A383DEG8</accession>